<dbReference type="InterPro" id="IPR001005">
    <property type="entry name" value="SANT/Myb"/>
</dbReference>
<dbReference type="Pfam" id="PF11107">
    <property type="entry name" value="FANCF"/>
    <property type="match status" value="2"/>
</dbReference>
<dbReference type="HOGENOM" id="CLU_389988_0_0_1"/>
<dbReference type="InterPro" id="IPR025756">
    <property type="entry name" value="Myb_CC_LHEQLE"/>
</dbReference>
<evidence type="ECO:0008006" key="6">
    <source>
        <dbReference type="Google" id="ProtNLM"/>
    </source>
</evidence>
<feature type="region of interest" description="Disordered" evidence="1">
    <location>
        <begin position="821"/>
        <end position="864"/>
    </location>
</feature>
<evidence type="ECO:0000313" key="5">
    <source>
        <dbReference type="Proteomes" id="UP000008021"/>
    </source>
</evidence>
<dbReference type="GO" id="GO:0036297">
    <property type="term" value="P:interstrand cross-link repair"/>
    <property type="evidence" value="ECO:0007669"/>
    <property type="project" value="InterPro"/>
</dbReference>
<evidence type="ECO:0000259" key="2">
    <source>
        <dbReference type="Pfam" id="PF00249"/>
    </source>
</evidence>
<dbReference type="GO" id="GO:0043240">
    <property type="term" value="C:Fanconi anaemia nuclear complex"/>
    <property type="evidence" value="ECO:0007669"/>
    <property type="project" value="InterPro"/>
</dbReference>
<protein>
    <recommendedName>
        <fullName evidence="6">MYB-CC type transcription factor LHEQLE-containing domain-containing protein</fullName>
    </recommendedName>
</protein>
<dbReference type="eggNOG" id="ENOG502QS1T">
    <property type="taxonomic scope" value="Eukaryota"/>
</dbReference>
<dbReference type="SUPFAM" id="SSF46689">
    <property type="entry name" value="Homeodomain-like"/>
    <property type="match status" value="1"/>
</dbReference>
<dbReference type="InterPro" id="IPR009057">
    <property type="entry name" value="Homeodomain-like_sf"/>
</dbReference>
<evidence type="ECO:0000259" key="3">
    <source>
        <dbReference type="Pfam" id="PF14379"/>
    </source>
</evidence>
<proteinExistence type="predicted"/>
<dbReference type="Gene3D" id="1.10.10.60">
    <property type="entry name" value="Homeodomain-like"/>
    <property type="match status" value="1"/>
</dbReference>
<evidence type="ECO:0000256" key="1">
    <source>
        <dbReference type="SAM" id="MobiDB-lite"/>
    </source>
</evidence>
<sequence length="864" mass="95867">MEELLGLVRGFVDVLVLAGGRTSSGAAATWRSGDVKKALQWALFFEEVFKNLRDDGQYDESARELDAALVQLTSSPNFPKGIEDIRSKTLATARELVLKHFLKTTNAENLGAVLQAVVEMDMDGISASGERSVCQEYVQSILDMNLPSLMRTKNACDVGYSTSSDEFCEESLFMGNSQILLKELQKKLDSGSCISLAERELNTLLKSMKKDSFDSAGSTLCTSATAQKTQIVDKFILWKQWKAKCLLYLLDERTIRIMSGTNLIFNAPKEQWMGLFEPLKVSADSSQSGIIEVMELCLLGLVARQWNSLIESFMSHTFSSFPISKQYADLHQLLQGTTQDECQDKLLGFKEMDICEYARQSLESEPYILWLLPPVLTAAAMPPRSSLFKIYLVEIDKQLGEAGSKDRPTSTMNQLRNGKVPQYLSPAITVVPALSEVAFPSFSEHRPSYIEREQCGSSINSFDPSTPMCMLASNFTSDLYINNSESPNGKLSSESYAIDTSGCDSSLPQQSLYKGNPNSLRMVYPKVSEQNSWSQEPLPGPFVCPTSVDFFDQQDMAIFDQQIQDNIAASPRTNLAKQNEWFSSGTSLQYLESSVSAGSVLKAADATSTTPSNYSHCHAQRNTSNPPNFNELCSGNIASSNIAPTKPRMRWTPELHERFVDAVNKLGGSESWSLILCSSYHIFILNFYGTVLFSQEETKATPKAVQKIMKVDSLTIYHKYRTVHHRPQLSDGESAKSGQMDEVSSQPLKGMETTCEGLRVQIGLQKQLHEQLEIQRKLQLQVEEHSKYLAMIIEKQSESLRQLGALPRSLDAPTQVLDNRETCEGQTGDADSAEQKPEKGMHNLEISEETPYAGSLAAGSDNQG</sequence>
<feature type="domain" description="MYB-CC type transcription factor LHEQLE-containing" evidence="3">
    <location>
        <begin position="756"/>
        <end position="798"/>
    </location>
</feature>
<evidence type="ECO:0000313" key="4">
    <source>
        <dbReference type="EnsemblPlants" id="OMERI02G34900.1"/>
    </source>
</evidence>
<reference evidence="4" key="1">
    <citation type="submission" date="2015-04" db="UniProtKB">
        <authorList>
            <consortium name="EnsemblPlants"/>
        </authorList>
    </citation>
    <scope>IDENTIFICATION</scope>
</reference>
<dbReference type="Proteomes" id="UP000008021">
    <property type="component" value="Chromosome 2"/>
</dbReference>
<accession>A0A0E0CT07</accession>
<dbReference type="STRING" id="40149.A0A0E0CT07"/>
<feature type="region of interest" description="Disordered" evidence="1">
    <location>
        <begin position="726"/>
        <end position="748"/>
    </location>
</feature>
<feature type="compositionally biased region" description="Basic and acidic residues" evidence="1">
    <location>
        <begin position="833"/>
        <end position="842"/>
    </location>
</feature>
<feature type="domain" description="Myb-like" evidence="2">
    <location>
        <begin position="648"/>
        <end position="675"/>
    </location>
</feature>
<name>A0A0E0CT07_9ORYZ</name>
<dbReference type="PANTHER" id="PTHR14449">
    <property type="entry name" value="FANCONI ANEMIA GROUP F PROTEIN FANCF"/>
    <property type="match status" value="1"/>
</dbReference>
<dbReference type="EnsemblPlants" id="OMERI02G34900.1">
    <property type="protein sequence ID" value="OMERI02G34900.1"/>
    <property type="gene ID" value="OMERI02G34900"/>
</dbReference>
<dbReference type="AlphaFoldDB" id="A0A0E0CT07"/>
<organism evidence="4">
    <name type="scientific">Oryza meridionalis</name>
    <dbReference type="NCBI Taxonomy" id="40149"/>
    <lineage>
        <taxon>Eukaryota</taxon>
        <taxon>Viridiplantae</taxon>
        <taxon>Streptophyta</taxon>
        <taxon>Embryophyta</taxon>
        <taxon>Tracheophyta</taxon>
        <taxon>Spermatophyta</taxon>
        <taxon>Magnoliopsida</taxon>
        <taxon>Liliopsida</taxon>
        <taxon>Poales</taxon>
        <taxon>Poaceae</taxon>
        <taxon>BOP clade</taxon>
        <taxon>Oryzoideae</taxon>
        <taxon>Oryzeae</taxon>
        <taxon>Oryzinae</taxon>
        <taxon>Oryza</taxon>
    </lineage>
</organism>
<reference evidence="4" key="2">
    <citation type="submission" date="2018-05" db="EMBL/GenBank/DDBJ databases">
        <title>OmerRS3 (Oryza meridionalis Reference Sequence Version 3).</title>
        <authorList>
            <person name="Zhang J."/>
            <person name="Kudrna D."/>
            <person name="Lee S."/>
            <person name="Talag J."/>
            <person name="Welchert J."/>
            <person name="Wing R.A."/>
        </authorList>
    </citation>
    <scope>NUCLEOTIDE SEQUENCE [LARGE SCALE GENOMIC DNA]</scope>
    <source>
        <strain evidence="4">cv. OR44</strain>
    </source>
</reference>
<dbReference type="PANTHER" id="PTHR14449:SF2">
    <property type="entry name" value="FANCONI ANEMIA GROUP F PROTEIN"/>
    <property type="match status" value="1"/>
</dbReference>
<dbReference type="Pfam" id="PF14379">
    <property type="entry name" value="Myb_CC_LHEQLE"/>
    <property type="match status" value="1"/>
</dbReference>
<dbReference type="Gramene" id="OMERI02G34900.1">
    <property type="protein sequence ID" value="OMERI02G34900.1"/>
    <property type="gene ID" value="OMERI02G34900"/>
</dbReference>
<dbReference type="Pfam" id="PF00249">
    <property type="entry name" value="Myb_DNA-binding"/>
    <property type="match status" value="1"/>
</dbReference>
<dbReference type="InterPro" id="IPR035428">
    <property type="entry name" value="FANCF"/>
</dbReference>
<keyword evidence="5" id="KW-1185">Reference proteome</keyword>